<feature type="domain" description="RNA polymerase sigma factor 70 region 4 type 2" evidence="7">
    <location>
        <begin position="107"/>
        <end position="149"/>
    </location>
</feature>
<evidence type="ECO:0000256" key="4">
    <source>
        <dbReference type="ARBA" id="ARBA00023125"/>
    </source>
</evidence>
<dbReference type="InterPro" id="IPR014284">
    <property type="entry name" value="RNA_pol_sigma-70_dom"/>
</dbReference>
<keyword evidence="2" id="KW-0805">Transcription regulation</keyword>
<dbReference type="PANTHER" id="PTHR43133">
    <property type="entry name" value="RNA POLYMERASE ECF-TYPE SIGMA FACTO"/>
    <property type="match status" value="1"/>
</dbReference>
<keyword evidence="9" id="KW-1185">Reference proteome</keyword>
<sequence length="159" mass="18305">MSLFQEFAPRLNLILRRRGVPDDDLEDIVQEAFLRLEKYRSNNGVGHEEGFLVRTAVNLSIDAGRRLHRRQISPQPIDEMELVDDGPDPERTAIGKLRLEHLAAGFERLDPKTRDMVRERRLEGKSVKEIALGHGVSVSAVEQRLTKGMLYLTTWMRKF</sequence>
<evidence type="ECO:0000313" key="9">
    <source>
        <dbReference type="Proteomes" id="UP000037643"/>
    </source>
</evidence>
<dbReference type="InterPro" id="IPR013249">
    <property type="entry name" value="RNA_pol_sigma70_r4_t2"/>
</dbReference>
<dbReference type="PANTHER" id="PTHR43133:SF8">
    <property type="entry name" value="RNA POLYMERASE SIGMA FACTOR HI_1459-RELATED"/>
    <property type="match status" value="1"/>
</dbReference>
<keyword evidence="3" id="KW-0731">Sigma factor</keyword>
<keyword evidence="5" id="KW-0804">Transcription</keyword>
<dbReference type="RefSeq" id="WP_047805554.1">
    <property type="nucleotide sequence ID" value="NZ_CP011805.1"/>
</dbReference>
<evidence type="ECO:0000256" key="3">
    <source>
        <dbReference type="ARBA" id="ARBA00023082"/>
    </source>
</evidence>
<evidence type="ECO:0000256" key="1">
    <source>
        <dbReference type="ARBA" id="ARBA00010641"/>
    </source>
</evidence>
<dbReference type="Pfam" id="PF04542">
    <property type="entry name" value="Sigma70_r2"/>
    <property type="match status" value="1"/>
</dbReference>
<dbReference type="Proteomes" id="UP000037643">
    <property type="component" value="Chromosome"/>
</dbReference>
<dbReference type="NCBIfam" id="TIGR02937">
    <property type="entry name" value="sigma70-ECF"/>
    <property type="match status" value="1"/>
</dbReference>
<dbReference type="Gene3D" id="1.10.1740.10">
    <property type="match status" value="1"/>
</dbReference>
<dbReference type="InterPro" id="IPR007627">
    <property type="entry name" value="RNA_pol_sigma70_r2"/>
</dbReference>
<dbReference type="InterPro" id="IPR013325">
    <property type="entry name" value="RNA_pol_sigma_r2"/>
</dbReference>
<gene>
    <name evidence="8" type="ORF">AM2010_278</name>
</gene>
<evidence type="ECO:0000256" key="2">
    <source>
        <dbReference type="ARBA" id="ARBA00023015"/>
    </source>
</evidence>
<dbReference type="Gene3D" id="1.10.10.10">
    <property type="entry name" value="Winged helix-like DNA-binding domain superfamily/Winged helix DNA-binding domain"/>
    <property type="match status" value="1"/>
</dbReference>
<evidence type="ECO:0000259" key="7">
    <source>
        <dbReference type="Pfam" id="PF08281"/>
    </source>
</evidence>
<protein>
    <submittedName>
        <fullName evidence="8">RNA polymerase, sigma-24 subunit, ecf subfamily protein</fullName>
    </submittedName>
</protein>
<dbReference type="GO" id="GO:0003677">
    <property type="term" value="F:DNA binding"/>
    <property type="evidence" value="ECO:0007669"/>
    <property type="project" value="UniProtKB-KW"/>
</dbReference>
<dbReference type="GO" id="GO:0006352">
    <property type="term" value="P:DNA-templated transcription initiation"/>
    <property type="evidence" value="ECO:0007669"/>
    <property type="project" value="InterPro"/>
</dbReference>
<proteinExistence type="inferred from homology"/>
<dbReference type="InterPro" id="IPR013324">
    <property type="entry name" value="RNA_pol_sigma_r3/r4-like"/>
</dbReference>
<dbReference type="EMBL" id="CP011805">
    <property type="protein sequence ID" value="AKM06367.1"/>
    <property type="molecule type" value="Genomic_DNA"/>
</dbReference>
<dbReference type="PATRIC" id="fig|543877.4.peg.280"/>
<feature type="domain" description="RNA polymerase sigma-70 region 2" evidence="6">
    <location>
        <begin position="3"/>
        <end position="69"/>
    </location>
</feature>
<dbReference type="AlphaFoldDB" id="A0A0G3X587"/>
<evidence type="ECO:0000256" key="5">
    <source>
        <dbReference type="ARBA" id="ARBA00023163"/>
    </source>
</evidence>
<evidence type="ECO:0000313" key="8">
    <source>
        <dbReference type="EMBL" id="AKM06367.1"/>
    </source>
</evidence>
<reference evidence="8 9" key="1">
    <citation type="submission" date="2015-06" db="EMBL/GenBank/DDBJ databases">
        <authorList>
            <person name="Kim K.M."/>
        </authorList>
    </citation>
    <scope>NUCLEOTIDE SEQUENCE [LARGE SCALE GENOMIC DNA]</scope>
    <source>
        <strain evidence="8 9">KCTC 22370</strain>
    </source>
</reference>
<comment type="similarity">
    <text evidence="1">Belongs to the sigma-70 factor family. ECF subfamily.</text>
</comment>
<dbReference type="InterPro" id="IPR039425">
    <property type="entry name" value="RNA_pol_sigma-70-like"/>
</dbReference>
<dbReference type="KEGG" id="amx:AM2010_278"/>
<accession>A0A0G3X587</accession>
<dbReference type="STRING" id="543877.AM2010_278"/>
<dbReference type="InterPro" id="IPR036388">
    <property type="entry name" value="WH-like_DNA-bd_sf"/>
</dbReference>
<dbReference type="GO" id="GO:0016987">
    <property type="term" value="F:sigma factor activity"/>
    <property type="evidence" value="ECO:0007669"/>
    <property type="project" value="UniProtKB-KW"/>
</dbReference>
<keyword evidence="4" id="KW-0238">DNA-binding</keyword>
<evidence type="ECO:0000259" key="6">
    <source>
        <dbReference type="Pfam" id="PF04542"/>
    </source>
</evidence>
<name>A0A0G3X587_9SPHN</name>
<dbReference type="OrthoDB" id="9794372at2"/>
<dbReference type="SUPFAM" id="SSF88659">
    <property type="entry name" value="Sigma3 and sigma4 domains of RNA polymerase sigma factors"/>
    <property type="match status" value="1"/>
</dbReference>
<organism evidence="8 9">
    <name type="scientific">Pelagerythrobacter marensis</name>
    <dbReference type="NCBI Taxonomy" id="543877"/>
    <lineage>
        <taxon>Bacteria</taxon>
        <taxon>Pseudomonadati</taxon>
        <taxon>Pseudomonadota</taxon>
        <taxon>Alphaproteobacteria</taxon>
        <taxon>Sphingomonadales</taxon>
        <taxon>Erythrobacteraceae</taxon>
        <taxon>Pelagerythrobacter</taxon>
    </lineage>
</organism>
<dbReference type="Pfam" id="PF08281">
    <property type="entry name" value="Sigma70_r4_2"/>
    <property type="match status" value="1"/>
</dbReference>
<dbReference type="SUPFAM" id="SSF88946">
    <property type="entry name" value="Sigma2 domain of RNA polymerase sigma factors"/>
    <property type="match status" value="1"/>
</dbReference>